<feature type="binding site" evidence="7">
    <location>
        <position position="230"/>
    </location>
    <ligand>
        <name>Mg(2+)</name>
        <dbReference type="ChEBI" id="CHEBI:18420"/>
        <label>1</label>
        <note>catalytic</note>
    </ligand>
</feature>
<protein>
    <recommendedName>
        <fullName evidence="6">Histidinol-phosphatase</fullName>
        <ecNumber evidence="6">3.1.3.15</ecNumber>
    </recommendedName>
</protein>
<dbReference type="PANTHER" id="PTHR43200">
    <property type="entry name" value="PHOSPHATASE"/>
    <property type="match status" value="1"/>
</dbReference>
<feature type="binding site" evidence="7">
    <location>
        <position position="102"/>
    </location>
    <ligand>
        <name>Mg(2+)</name>
        <dbReference type="ChEBI" id="CHEBI:18420"/>
        <label>1</label>
        <note>catalytic</note>
    </ligand>
</feature>
<dbReference type="EMBL" id="SJPW01000002">
    <property type="protein sequence ID" value="TWU59423.1"/>
    <property type="molecule type" value="Genomic_DNA"/>
</dbReference>
<dbReference type="GO" id="GO:0046872">
    <property type="term" value="F:metal ion binding"/>
    <property type="evidence" value="ECO:0007669"/>
    <property type="project" value="UniProtKB-KW"/>
</dbReference>
<dbReference type="GO" id="GO:0004401">
    <property type="term" value="F:histidinol-phosphatase activity"/>
    <property type="evidence" value="ECO:0007669"/>
    <property type="project" value="UniProtKB-UniRule"/>
</dbReference>
<dbReference type="PRINTS" id="PR00377">
    <property type="entry name" value="IMPHPHTASES"/>
</dbReference>
<evidence type="ECO:0000256" key="2">
    <source>
        <dbReference type="ARBA" id="ARBA00009759"/>
    </source>
</evidence>
<evidence type="ECO:0000256" key="5">
    <source>
        <dbReference type="ARBA" id="ARBA00022842"/>
    </source>
</evidence>
<dbReference type="PANTHER" id="PTHR43200:SF6">
    <property type="entry name" value="3'(2'),5'-BISPHOSPHATE NUCLEOTIDASE"/>
    <property type="match status" value="1"/>
</dbReference>
<dbReference type="EC" id="3.1.3.15" evidence="6"/>
<keyword evidence="5 7" id="KW-0460">Magnesium</keyword>
<gene>
    <name evidence="8" type="primary">hisN</name>
    <name evidence="8" type="ORF">Poly51_22110</name>
</gene>
<keyword evidence="4 8" id="KW-0378">Hydrolase</keyword>
<dbReference type="SUPFAM" id="SSF56655">
    <property type="entry name" value="Carbohydrate phosphatase"/>
    <property type="match status" value="1"/>
</dbReference>
<reference evidence="8 9" key="1">
    <citation type="submission" date="2019-02" db="EMBL/GenBank/DDBJ databases">
        <title>Deep-cultivation of Planctomycetes and their phenomic and genomic characterization uncovers novel biology.</title>
        <authorList>
            <person name="Wiegand S."/>
            <person name="Jogler M."/>
            <person name="Boedeker C."/>
            <person name="Pinto D."/>
            <person name="Vollmers J."/>
            <person name="Rivas-Marin E."/>
            <person name="Kohn T."/>
            <person name="Peeters S.H."/>
            <person name="Heuer A."/>
            <person name="Rast P."/>
            <person name="Oberbeckmann S."/>
            <person name="Bunk B."/>
            <person name="Jeske O."/>
            <person name="Meyerdierks A."/>
            <person name="Storesund J.E."/>
            <person name="Kallscheuer N."/>
            <person name="Luecker S."/>
            <person name="Lage O.M."/>
            <person name="Pohl T."/>
            <person name="Merkel B.J."/>
            <person name="Hornburger P."/>
            <person name="Mueller R.-W."/>
            <person name="Bruemmer F."/>
            <person name="Labrenz M."/>
            <person name="Spormann A.M."/>
            <person name="Op Den Camp H."/>
            <person name="Overmann J."/>
            <person name="Amann R."/>
            <person name="Jetten M.S.M."/>
            <person name="Mascher T."/>
            <person name="Medema M.H."/>
            <person name="Devos D.P."/>
            <person name="Kaster A.-K."/>
            <person name="Ovreas L."/>
            <person name="Rohde M."/>
            <person name="Galperin M.Y."/>
            <person name="Jogler C."/>
        </authorList>
    </citation>
    <scope>NUCLEOTIDE SEQUENCE [LARGE SCALE GENOMIC DNA]</scope>
    <source>
        <strain evidence="8 9">Poly51</strain>
    </source>
</reference>
<dbReference type="RefSeq" id="WP_146457023.1">
    <property type="nucleotide sequence ID" value="NZ_SJPW01000002.1"/>
</dbReference>
<dbReference type="NCBIfam" id="TIGR02067">
    <property type="entry name" value="his_9_HisN"/>
    <property type="match status" value="1"/>
</dbReference>
<evidence type="ECO:0000313" key="9">
    <source>
        <dbReference type="Proteomes" id="UP000318288"/>
    </source>
</evidence>
<evidence type="ECO:0000256" key="4">
    <source>
        <dbReference type="ARBA" id="ARBA00022801"/>
    </source>
</evidence>
<comment type="caution">
    <text evidence="8">The sequence shown here is derived from an EMBL/GenBank/DDBJ whole genome shotgun (WGS) entry which is preliminary data.</text>
</comment>
<dbReference type="InterPro" id="IPR011809">
    <property type="entry name" value="His_9_proposed"/>
</dbReference>
<dbReference type="OrthoDB" id="9772456at2"/>
<dbReference type="InterPro" id="IPR000760">
    <property type="entry name" value="Inositol_monophosphatase-like"/>
</dbReference>
<name>A0A5C6FCI5_9BACT</name>
<comment type="similarity">
    <text evidence="2">Belongs to the inositol monophosphatase superfamily.</text>
</comment>
<dbReference type="AlphaFoldDB" id="A0A5C6FCI5"/>
<evidence type="ECO:0000256" key="6">
    <source>
        <dbReference type="NCBIfam" id="TIGR02067"/>
    </source>
</evidence>
<organism evidence="8 9">
    <name type="scientific">Rubripirellula tenax</name>
    <dbReference type="NCBI Taxonomy" id="2528015"/>
    <lineage>
        <taxon>Bacteria</taxon>
        <taxon>Pseudomonadati</taxon>
        <taxon>Planctomycetota</taxon>
        <taxon>Planctomycetia</taxon>
        <taxon>Pirellulales</taxon>
        <taxon>Pirellulaceae</taxon>
        <taxon>Rubripirellula</taxon>
    </lineage>
</organism>
<evidence type="ECO:0000313" key="8">
    <source>
        <dbReference type="EMBL" id="TWU59423.1"/>
    </source>
</evidence>
<evidence type="ECO:0000256" key="3">
    <source>
        <dbReference type="ARBA" id="ARBA00022723"/>
    </source>
</evidence>
<evidence type="ECO:0000256" key="1">
    <source>
        <dbReference type="ARBA" id="ARBA00001946"/>
    </source>
</evidence>
<feature type="binding site" evidence="7">
    <location>
        <position position="83"/>
    </location>
    <ligand>
        <name>Mg(2+)</name>
        <dbReference type="ChEBI" id="CHEBI:18420"/>
        <label>1</label>
        <note>catalytic</note>
    </ligand>
</feature>
<dbReference type="GO" id="GO:0000105">
    <property type="term" value="P:L-histidine biosynthetic process"/>
    <property type="evidence" value="ECO:0007669"/>
    <property type="project" value="UniProtKB-UniRule"/>
</dbReference>
<dbReference type="Pfam" id="PF00459">
    <property type="entry name" value="Inositol_P"/>
    <property type="match status" value="1"/>
</dbReference>
<keyword evidence="3 7" id="KW-0479">Metal-binding</keyword>
<feature type="binding site" evidence="7">
    <location>
        <position position="99"/>
    </location>
    <ligand>
        <name>Mg(2+)</name>
        <dbReference type="ChEBI" id="CHEBI:18420"/>
        <label>1</label>
        <note>catalytic</note>
    </ligand>
</feature>
<comment type="cofactor">
    <cofactor evidence="1 7">
        <name>Mg(2+)</name>
        <dbReference type="ChEBI" id="CHEBI:18420"/>
    </cofactor>
</comment>
<sequence>MTHQPDSPDTPDAWADQHEGRLAAMTEVAVAAGKHTLKYFRSDSLVVDAKSDESPVTIADREAEQLVRKLITAKFPTDTVQGEEFAEQTGTSRYRWVVDPIDGTKSFVCGVPLYSTLLALECDGHPLGGVIYIPASDEIIVAATRRGSWYRGSETDDWKRARVSEKTDIAEAVFVVSQVDSFAKRGNADAYQKLEKASWLTRSWGDGYGYMMVATGRADIMVDPICNAWDVAAILPIVVEAGGRFTDWKGVETCRGGDGVGTNGRLHDTVMNLLG</sequence>
<keyword evidence="9" id="KW-1185">Reference proteome</keyword>
<dbReference type="CDD" id="cd01641">
    <property type="entry name" value="Bacterial_IMPase_like_1"/>
    <property type="match status" value="1"/>
</dbReference>
<dbReference type="Proteomes" id="UP000318288">
    <property type="component" value="Unassembled WGS sequence"/>
</dbReference>
<evidence type="ECO:0000256" key="7">
    <source>
        <dbReference type="PIRSR" id="PIRSR600760-2"/>
    </source>
</evidence>
<feature type="binding site" evidence="7">
    <location>
        <position position="101"/>
    </location>
    <ligand>
        <name>Mg(2+)</name>
        <dbReference type="ChEBI" id="CHEBI:18420"/>
        <label>1</label>
        <note>catalytic</note>
    </ligand>
</feature>
<dbReference type="Gene3D" id="3.40.190.80">
    <property type="match status" value="1"/>
</dbReference>
<proteinExistence type="inferred from homology"/>
<accession>A0A5C6FCI5</accession>
<dbReference type="Gene3D" id="3.30.540.10">
    <property type="entry name" value="Fructose-1,6-Bisphosphatase, subunit A, domain 1"/>
    <property type="match status" value="1"/>
</dbReference>
<dbReference type="InterPro" id="IPR051090">
    <property type="entry name" value="Inositol_monoP_superfamily"/>
</dbReference>